<protein>
    <submittedName>
        <fullName evidence="1">Uncharacterized protein</fullName>
    </submittedName>
</protein>
<sequence>MAKHVNTSGDYSIKTANAGTITLDTGNTVGQVQVTGDLVVNGTTLTVNSTDLNINDNIIVLNAGEAGTGVTLGESGIRIERGSLADVQFLFNESIVWNDPVNNTTNSGAFVLKDENNENIGLEVRSISTGGGDLFLINAGTGVVSVSGTNNYEVQVEAHGDDALTNKKYVTDHVATELATHKLSKIQDGDINPTMVLCADDQNTGLESDIKVTVDSINNVTFYNNRTELHDIRITNNTIETTNSQGSLVLQAPGTGSVVVDDQLQILSTPSPDDPATDPTAPSDGIKLYVKTPGIGKTGLFYVNSSNVRDELLSKNRSLLLSMIF</sequence>
<evidence type="ECO:0000313" key="1">
    <source>
        <dbReference type="EMBL" id="SVA38158.1"/>
    </source>
</evidence>
<name>A0A381VEF1_9ZZZZ</name>
<reference evidence="1" key="1">
    <citation type="submission" date="2018-05" db="EMBL/GenBank/DDBJ databases">
        <authorList>
            <person name="Lanie J.A."/>
            <person name="Ng W.-L."/>
            <person name="Kazmierczak K.M."/>
            <person name="Andrzejewski T.M."/>
            <person name="Davidsen T.M."/>
            <person name="Wayne K.J."/>
            <person name="Tettelin H."/>
            <person name="Glass J.I."/>
            <person name="Rusch D."/>
            <person name="Podicherti R."/>
            <person name="Tsui H.-C.T."/>
            <person name="Winkler M.E."/>
        </authorList>
    </citation>
    <scope>NUCLEOTIDE SEQUENCE</scope>
</reference>
<proteinExistence type="predicted"/>
<gene>
    <name evidence="1" type="ORF">METZ01_LOCUS91012</name>
</gene>
<accession>A0A381VEF1</accession>
<dbReference type="EMBL" id="UINC01008480">
    <property type="protein sequence ID" value="SVA38158.1"/>
    <property type="molecule type" value="Genomic_DNA"/>
</dbReference>
<organism evidence="1">
    <name type="scientific">marine metagenome</name>
    <dbReference type="NCBI Taxonomy" id="408172"/>
    <lineage>
        <taxon>unclassified sequences</taxon>
        <taxon>metagenomes</taxon>
        <taxon>ecological metagenomes</taxon>
    </lineage>
</organism>
<dbReference type="AlphaFoldDB" id="A0A381VEF1"/>